<protein>
    <submittedName>
        <fullName evidence="4">Acyl-CoA dehydrogenase family protein</fullName>
    </submittedName>
</protein>
<evidence type="ECO:0000259" key="2">
    <source>
        <dbReference type="Pfam" id="PF02771"/>
    </source>
</evidence>
<dbReference type="PIRSF" id="PIRSF016578">
    <property type="entry name" value="HsaA"/>
    <property type="match status" value="1"/>
</dbReference>
<dbReference type="Gene3D" id="2.40.110.10">
    <property type="entry name" value="Butyryl-CoA Dehydrogenase, subunit A, domain 2"/>
    <property type="match status" value="1"/>
</dbReference>
<evidence type="ECO:0000313" key="4">
    <source>
        <dbReference type="EMBL" id="UWP80016.1"/>
    </source>
</evidence>
<dbReference type="InterPro" id="IPR046373">
    <property type="entry name" value="Acyl-CoA_Oxase/DH_mid-dom_sf"/>
</dbReference>
<dbReference type="Pfam" id="PF08028">
    <property type="entry name" value="Acyl-CoA_dh_2"/>
    <property type="match status" value="1"/>
</dbReference>
<feature type="domain" description="Acyl-CoA dehydrogenase/oxidase N-terminal" evidence="2">
    <location>
        <begin position="40"/>
        <end position="116"/>
    </location>
</feature>
<dbReference type="RefSeq" id="WP_259857774.1">
    <property type="nucleotide sequence ID" value="NZ_BAAAST010000064.1"/>
</dbReference>
<evidence type="ECO:0000259" key="3">
    <source>
        <dbReference type="Pfam" id="PF08028"/>
    </source>
</evidence>
<dbReference type="PANTHER" id="PTHR43884">
    <property type="entry name" value="ACYL-COA DEHYDROGENASE"/>
    <property type="match status" value="1"/>
</dbReference>
<dbReference type="Gene3D" id="1.20.140.10">
    <property type="entry name" value="Butyryl-CoA Dehydrogenase, subunit A, domain 3"/>
    <property type="match status" value="1"/>
</dbReference>
<dbReference type="InterPro" id="IPR009100">
    <property type="entry name" value="AcylCoA_DH/oxidase_NM_dom_sf"/>
</dbReference>
<dbReference type="InterPro" id="IPR037069">
    <property type="entry name" value="AcylCoA_DH/ox_N_sf"/>
</dbReference>
<evidence type="ECO:0000256" key="1">
    <source>
        <dbReference type="ARBA" id="ARBA00023002"/>
    </source>
</evidence>
<dbReference type="Pfam" id="PF02771">
    <property type="entry name" value="Acyl-CoA_dh_N"/>
    <property type="match status" value="1"/>
</dbReference>
<reference evidence="4" key="1">
    <citation type="submission" date="2021-04" db="EMBL/GenBank/DDBJ databases">
        <authorList>
            <person name="Hartkoorn R.C."/>
            <person name="Beaudoing E."/>
            <person name="Hot D."/>
        </authorList>
    </citation>
    <scope>NUCLEOTIDE SEQUENCE</scope>
    <source>
        <strain evidence="4">NRRL B-16292</strain>
    </source>
</reference>
<dbReference type="InterPro" id="IPR036250">
    <property type="entry name" value="AcylCo_DH-like_C"/>
</dbReference>
<dbReference type="Proteomes" id="UP001059617">
    <property type="component" value="Chromosome"/>
</dbReference>
<proteinExistence type="predicted"/>
<dbReference type="SUPFAM" id="SSF47203">
    <property type="entry name" value="Acyl-CoA dehydrogenase C-terminal domain-like"/>
    <property type="match status" value="1"/>
</dbReference>
<dbReference type="PANTHER" id="PTHR43884:SF12">
    <property type="entry name" value="ISOVALERYL-COA DEHYDROGENASE, MITOCHONDRIAL-RELATED"/>
    <property type="match status" value="1"/>
</dbReference>
<gene>
    <name evidence="4" type="ORF">Dfulv_33295</name>
</gene>
<dbReference type="Gene3D" id="1.10.540.10">
    <property type="entry name" value="Acyl-CoA dehydrogenase/oxidase, N-terminal domain"/>
    <property type="match status" value="1"/>
</dbReference>
<dbReference type="EMBL" id="CP073720">
    <property type="protein sequence ID" value="UWP80016.1"/>
    <property type="molecule type" value="Genomic_DNA"/>
</dbReference>
<dbReference type="InterPro" id="IPR013107">
    <property type="entry name" value="Acyl-CoA_DH_C"/>
</dbReference>
<feature type="domain" description="Acyl-CoA dehydrogenase C-terminal" evidence="3">
    <location>
        <begin position="243"/>
        <end position="378"/>
    </location>
</feature>
<keyword evidence="5" id="KW-1185">Reference proteome</keyword>
<reference evidence="4" key="2">
    <citation type="submission" date="2022-09" db="EMBL/GenBank/DDBJ databases">
        <title>Biosynthetic gene clusters of Dactylosporangioum fulvum.</title>
        <authorList>
            <person name="Caradec T."/>
        </authorList>
    </citation>
    <scope>NUCLEOTIDE SEQUENCE</scope>
    <source>
        <strain evidence="4">NRRL B-16292</strain>
    </source>
</reference>
<keyword evidence="1" id="KW-0560">Oxidoreductase</keyword>
<dbReference type="SUPFAM" id="SSF56645">
    <property type="entry name" value="Acyl-CoA dehydrogenase NM domain-like"/>
    <property type="match status" value="1"/>
</dbReference>
<organism evidence="4 5">
    <name type="scientific">Dactylosporangium fulvum</name>
    <dbReference type="NCBI Taxonomy" id="53359"/>
    <lineage>
        <taxon>Bacteria</taxon>
        <taxon>Bacillati</taxon>
        <taxon>Actinomycetota</taxon>
        <taxon>Actinomycetes</taxon>
        <taxon>Micromonosporales</taxon>
        <taxon>Micromonosporaceae</taxon>
        <taxon>Dactylosporangium</taxon>
    </lineage>
</organism>
<accession>A0ABY5VSE9</accession>
<sequence length="403" mass="43650">MTSIDLIPDPTAPDDPELDRWTTVATEVAGILRKDAVGRDHANAEPVAEIALIREHGLLGLTIPQAFGGEGAPWRAAVQVARIIARADTSIAHILAYHYGWLRIVASFGTDAARDELRQTATRRWLWASPGTSRLGLPKLVPVDGGHVVTGESGFATGGPVCDRLFTRALHSDTGDLHIVALDPRAPEIEFTGTWDVLGQRLTASRAVTLNDVPVNSYLAAFGPLDQPPAPIWSLAVLNFQLLFSVLHLGTAEGALLEAADYTRQHTRPWYHSLVEHGNHEPFILQTYGEYLARVQAVSALTERADAALTRLYSLGDQVTGDQRAQVAEIIAAARINAIDVGLAVTAGIFDLTGARSTATAHGLDRFWRNQRTLSLHDPVAYKQHELGGYFVNGTHPAPSGYR</sequence>
<dbReference type="InterPro" id="IPR013786">
    <property type="entry name" value="AcylCoA_DH/ox_N"/>
</dbReference>
<evidence type="ECO:0000313" key="5">
    <source>
        <dbReference type="Proteomes" id="UP001059617"/>
    </source>
</evidence>
<name>A0ABY5VSE9_9ACTN</name>